<gene>
    <name evidence="2" type="ORF">MGWOODY_Hyp650</name>
</gene>
<organism evidence="2">
    <name type="scientific">hydrothermal vent metagenome</name>
    <dbReference type="NCBI Taxonomy" id="652676"/>
    <lineage>
        <taxon>unclassified sequences</taxon>
        <taxon>metagenomes</taxon>
        <taxon>ecological metagenomes</taxon>
    </lineage>
</organism>
<name>A0A160U1L4_9ZZZZ</name>
<sequence>MAHSFAGLAGEFPTAVPEIFELASIDPVFAHLAEAFEEITQVLAEAETSIEDVTPQDRRALEARRAELRAQLYTALCNVTGDDRWCDEAAAGTEGPSPPPLPRRSAA</sequence>
<dbReference type="EMBL" id="CZQD01000038">
    <property type="protein sequence ID" value="CUS57047.1"/>
    <property type="molecule type" value="Genomic_DNA"/>
</dbReference>
<protein>
    <submittedName>
        <fullName evidence="2">Uncharacterized protein</fullName>
    </submittedName>
</protein>
<evidence type="ECO:0000313" key="2">
    <source>
        <dbReference type="EMBL" id="CUS57047.1"/>
    </source>
</evidence>
<feature type="compositionally biased region" description="Pro residues" evidence="1">
    <location>
        <begin position="96"/>
        <end position="107"/>
    </location>
</feature>
<accession>A0A160U1L4</accession>
<proteinExistence type="predicted"/>
<evidence type="ECO:0000256" key="1">
    <source>
        <dbReference type="SAM" id="MobiDB-lite"/>
    </source>
</evidence>
<reference evidence="2" key="1">
    <citation type="submission" date="2015-10" db="EMBL/GenBank/DDBJ databases">
        <authorList>
            <person name="Gilbert D.G."/>
        </authorList>
    </citation>
    <scope>NUCLEOTIDE SEQUENCE</scope>
</reference>
<feature type="region of interest" description="Disordered" evidence="1">
    <location>
        <begin position="87"/>
        <end position="107"/>
    </location>
</feature>
<dbReference type="AlphaFoldDB" id="A0A160U1L4"/>